<feature type="domain" description="ABC transmembrane type-1" evidence="10">
    <location>
        <begin position="68"/>
        <end position="260"/>
    </location>
</feature>
<protein>
    <submittedName>
        <fullName evidence="11">ABC transporter permease</fullName>
    </submittedName>
</protein>
<dbReference type="PANTHER" id="PTHR32243:SF50">
    <property type="entry name" value="MALTOSE_MALTODEXTRIN TRANSPORT SYSTEM PERMEASE PROTEIN MALG"/>
    <property type="match status" value="1"/>
</dbReference>
<dbReference type="PANTHER" id="PTHR32243">
    <property type="entry name" value="MALTOSE TRANSPORT SYSTEM PERMEASE-RELATED"/>
    <property type="match status" value="1"/>
</dbReference>
<dbReference type="InterPro" id="IPR035906">
    <property type="entry name" value="MetI-like_sf"/>
</dbReference>
<evidence type="ECO:0000256" key="4">
    <source>
        <dbReference type="ARBA" id="ARBA00022475"/>
    </source>
</evidence>
<evidence type="ECO:0000313" key="12">
    <source>
        <dbReference type="Proteomes" id="UP001144256"/>
    </source>
</evidence>
<dbReference type="PROSITE" id="PS50928">
    <property type="entry name" value="ABC_TM1"/>
    <property type="match status" value="1"/>
</dbReference>
<feature type="transmembrane region" description="Helical" evidence="9">
    <location>
        <begin position="9"/>
        <end position="29"/>
    </location>
</feature>
<dbReference type="RefSeq" id="WP_281819217.1">
    <property type="nucleotide sequence ID" value="NZ_BRLB01000022.1"/>
</dbReference>
<accession>A0A9W5YF31</accession>
<organism evidence="11 12">
    <name type="scientific">Vallitalea longa</name>
    <dbReference type="NCBI Taxonomy" id="2936439"/>
    <lineage>
        <taxon>Bacteria</taxon>
        <taxon>Bacillati</taxon>
        <taxon>Bacillota</taxon>
        <taxon>Clostridia</taxon>
        <taxon>Lachnospirales</taxon>
        <taxon>Vallitaleaceae</taxon>
        <taxon>Vallitalea</taxon>
    </lineage>
</organism>
<feature type="transmembrane region" description="Helical" evidence="9">
    <location>
        <begin position="72"/>
        <end position="91"/>
    </location>
</feature>
<dbReference type="InterPro" id="IPR000515">
    <property type="entry name" value="MetI-like"/>
</dbReference>
<proteinExistence type="inferred from homology"/>
<evidence type="ECO:0000256" key="9">
    <source>
        <dbReference type="RuleBase" id="RU363032"/>
    </source>
</evidence>
<dbReference type="Pfam" id="PF00528">
    <property type="entry name" value="BPD_transp_1"/>
    <property type="match status" value="1"/>
</dbReference>
<sequence>MNSKPKKRSYIILIILLVFLVGPILWMFVTSFKDNIAIYKIPPEWLPHKPTLSNYINIFKDKLFMTYYMNNFITAFLTTFLTIIISILAGYSFSRFKFRGSQILLMAFLSVSIFPVVGIITALYSTFKNVGLLNTRAAVILTLTAANVPFCMWLMKGFFDDIPRALEEAAYIDGCGRLSTLIKVILPLCSPGILAIGLYTFLIAWDDYLYCLTLITDDKIRTLSNGISMRYLGELSYDWGNVMTVSVMASIPLLILFIFLQKYMIQGLTAGSVKG</sequence>
<feature type="transmembrane region" description="Helical" evidence="9">
    <location>
        <begin position="137"/>
        <end position="155"/>
    </location>
</feature>
<keyword evidence="6 9" id="KW-0812">Transmembrane</keyword>
<keyword evidence="12" id="KW-1185">Reference proteome</keyword>
<comment type="subcellular location">
    <subcellularLocation>
        <location evidence="1 9">Cell membrane</location>
        <topology evidence="1 9">Multi-pass membrane protein</topology>
    </subcellularLocation>
</comment>
<dbReference type="AlphaFoldDB" id="A0A9W5YF31"/>
<evidence type="ECO:0000256" key="5">
    <source>
        <dbReference type="ARBA" id="ARBA00022597"/>
    </source>
</evidence>
<evidence type="ECO:0000256" key="8">
    <source>
        <dbReference type="ARBA" id="ARBA00023136"/>
    </source>
</evidence>
<evidence type="ECO:0000256" key="3">
    <source>
        <dbReference type="ARBA" id="ARBA00022448"/>
    </source>
</evidence>
<evidence type="ECO:0000256" key="2">
    <source>
        <dbReference type="ARBA" id="ARBA00009047"/>
    </source>
</evidence>
<dbReference type="GO" id="GO:0005886">
    <property type="term" value="C:plasma membrane"/>
    <property type="evidence" value="ECO:0007669"/>
    <property type="project" value="UniProtKB-SubCell"/>
</dbReference>
<keyword evidence="4" id="KW-1003">Cell membrane</keyword>
<evidence type="ECO:0000259" key="10">
    <source>
        <dbReference type="PROSITE" id="PS50928"/>
    </source>
</evidence>
<gene>
    <name evidence="11" type="ORF">SH1V18_43690</name>
</gene>
<evidence type="ECO:0000313" key="11">
    <source>
        <dbReference type="EMBL" id="GKX31889.1"/>
    </source>
</evidence>
<dbReference type="GO" id="GO:0055085">
    <property type="term" value="P:transmembrane transport"/>
    <property type="evidence" value="ECO:0007669"/>
    <property type="project" value="InterPro"/>
</dbReference>
<keyword evidence="5" id="KW-0762">Sugar transport</keyword>
<comment type="similarity">
    <text evidence="2">Belongs to the binding-protein-dependent transport system permease family. MalFG subfamily.</text>
</comment>
<dbReference type="Gene3D" id="1.10.3720.10">
    <property type="entry name" value="MetI-like"/>
    <property type="match status" value="1"/>
</dbReference>
<keyword evidence="7 9" id="KW-1133">Transmembrane helix</keyword>
<reference evidence="11" key="1">
    <citation type="submission" date="2022-06" db="EMBL/GenBank/DDBJ databases">
        <title>Vallitalea longa sp. nov., an anaerobic bacterium isolated from marine sediment.</title>
        <authorList>
            <person name="Hirano S."/>
            <person name="Terahara T."/>
            <person name="Mori K."/>
            <person name="Hamada M."/>
            <person name="Matsumoto R."/>
            <person name="Kobayashi T."/>
        </authorList>
    </citation>
    <scope>NUCLEOTIDE SEQUENCE</scope>
    <source>
        <strain evidence="11">SH18-1</strain>
    </source>
</reference>
<comment type="caution">
    <text evidence="11">The sequence shown here is derived from an EMBL/GenBank/DDBJ whole genome shotgun (WGS) entry which is preliminary data.</text>
</comment>
<name>A0A9W5YF31_9FIRM</name>
<feature type="transmembrane region" description="Helical" evidence="9">
    <location>
        <begin position="103"/>
        <end position="125"/>
    </location>
</feature>
<feature type="transmembrane region" description="Helical" evidence="9">
    <location>
        <begin position="184"/>
        <end position="205"/>
    </location>
</feature>
<evidence type="ECO:0000256" key="7">
    <source>
        <dbReference type="ARBA" id="ARBA00022989"/>
    </source>
</evidence>
<evidence type="ECO:0000256" key="6">
    <source>
        <dbReference type="ARBA" id="ARBA00022692"/>
    </source>
</evidence>
<dbReference type="InterPro" id="IPR050901">
    <property type="entry name" value="BP-dep_ABC_trans_perm"/>
</dbReference>
<dbReference type="SUPFAM" id="SSF161098">
    <property type="entry name" value="MetI-like"/>
    <property type="match status" value="1"/>
</dbReference>
<dbReference type="CDD" id="cd06261">
    <property type="entry name" value="TM_PBP2"/>
    <property type="match status" value="1"/>
</dbReference>
<dbReference type="EMBL" id="BRLB01000022">
    <property type="protein sequence ID" value="GKX31889.1"/>
    <property type="molecule type" value="Genomic_DNA"/>
</dbReference>
<evidence type="ECO:0000256" key="1">
    <source>
        <dbReference type="ARBA" id="ARBA00004651"/>
    </source>
</evidence>
<feature type="transmembrane region" description="Helical" evidence="9">
    <location>
        <begin position="239"/>
        <end position="260"/>
    </location>
</feature>
<dbReference type="Proteomes" id="UP001144256">
    <property type="component" value="Unassembled WGS sequence"/>
</dbReference>
<keyword evidence="3 9" id="KW-0813">Transport</keyword>
<keyword evidence="8 9" id="KW-0472">Membrane</keyword>